<evidence type="ECO:0000313" key="6">
    <source>
        <dbReference type="EMBL" id="SCZ97814.1"/>
    </source>
</evidence>
<dbReference type="STRING" id="289078.A0A2X0M5A9"/>
<feature type="compositionally biased region" description="Polar residues" evidence="5">
    <location>
        <begin position="76"/>
        <end position="85"/>
    </location>
</feature>
<reference evidence="7" key="1">
    <citation type="submission" date="2016-10" db="EMBL/GenBank/DDBJ databases">
        <authorList>
            <person name="Jeantristanb JTB J.-T."/>
            <person name="Ricardo R."/>
        </authorList>
    </citation>
    <scope>NUCLEOTIDE SEQUENCE [LARGE SCALE GENOMIC DNA]</scope>
</reference>
<gene>
    <name evidence="6" type="ORF">BZ3500_MVSOF-1268-A1-R1_CHR3-3G06388</name>
</gene>
<dbReference type="OrthoDB" id="1107506at2759"/>
<dbReference type="AlphaFoldDB" id="A0A2X0M5A9"/>
<dbReference type="InterPro" id="IPR003213">
    <property type="entry name" value="Cyt_c_oxidase_su6B"/>
</dbReference>
<dbReference type="EMBL" id="FMWP01000094">
    <property type="protein sequence ID" value="SCZ97814.1"/>
    <property type="molecule type" value="Genomic_DNA"/>
</dbReference>
<dbReference type="GO" id="GO:0005739">
    <property type="term" value="C:mitochondrion"/>
    <property type="evidence" value="ECO:0007669"/>
    <property type="project" value="UniProtKB-SubCell"/>
</dbReference>
<dbReference type="Pfam" id="PF02297">
    <property type="entry name" value="COX6B"/>
    <property type="match status" value="1"/>
</dbReference>
<protein>
    <submittedName>
        <fullName evidence="6">BZ3500_MvSof-1268-A1-R1_Chr3-3g06388 protein</fullName>
    </submittedName>
</protein>
<comment type="subcellular location">
    <subcellularLocation>
        <location evidence="1">Mitochondrion</location>
    </subcellularLocation>
</comment>
<accession>A0A2X0M5A9</accession>
<evidence type="ECO:0000256" key="4">
    <source>
        <dbReference type="ARBA" id="ARBA00023157"/>
    </source>
</evidence>
<evidence type="ECO:0000256" key="1">
    <source>
        <dbReference type="ARBA" id="ARBA00004173"/>
    </source>
</evidence>
<dbReference type="Gene3D" id="1.10.10.140">
    <property type="entry name" value="Cytochrome c oxidase, subunit VIb"/>
    <property type="match status" value="1"/>
</dbReference>
<keyword evidence="3" id="KW-0496">Mitochondrion</keyword>
<keyword evidence="7" id="KW-1185">Reference proteome</keyword>
<dbReference type="PANTHER" id="PTHR11387">
    <property type="entry name" value="CYTOCHROME C OXIDASE SUBUNIT 6B"/>
    <property type="match status" value="1"/>
</dbReference>
<feature type="region of interest" description="Disordered" evidence="5">
    <location>
        <begin position="66"/>
        <end position="85"/>
    </location>
</feature>
<dbReference type="SUPFAM" id="SSF47694">
    <property type="entry name" value="Cytochrome c oxidase subunit h"/>
    <property type="match status" value="1"/>
</dbReference>
<proteinExistence type="inferred from homology"/>
<name>A0A2X0M5A9_9BASI</name>
<dbReference type="Proteomes" id="UP000249723">
    <property type="component" value="Unassembled WGS sequence"/>
</dbReference>
<keyword evidence="4" id="KW-1015">Disulfide bond</keyword>
<dbReference type="InterPro" id="IPR048280">
    <property type="entry name" value="COX6B-like"/>
</dbReference>
<evidence type="ECO:0000256" key="5">
    <source>
        <dbReference type="SAM" id="MobiDB-lite"/>
    </source>
</evidence>
<organism evidence="6 7">
    <name type="scientific">Microbotryum saponariae</name>
    <dbReference type="NCBI Taxonomy" id="289078"/>
    <lineage>
        <taxon>Eukaryota</taxon>
        <taxon>Fungi</taxon>
        <taxon>Dikarya</taxon>
        <taxon>Basidiomycota</taxon>
        <taxon>Pucciniomycotina</taxon>
        <taxon>Microbotryomycetes</taxon>
        <taxon>Microbotryales</taxon>
        <taxon>Microbotryaceae</taxon>
        <taxon>Microbotryum</taxon>
    </lineage>
</organism>
<comment type="similarity">
    <text evidence="2">Belongs to the cytochrome c oxidase subunit 6B family.</text>
</comment>
<sequence length="85" mass="9373">MSESEGFVLQTAPFDARFPNANQSRACLQNYIDHYRCVNKKGEDFEPCKQASCAIGRARRAIAPRSSCFRPAPQDDPTSSASVTC</sequence>
<dbReference type="InterPro" id="IPR036549">
    <property type="entry name" value="CX6/COA6-like_sf"/>
</dbReference>
<evidence type="ECO:0000256" key="2">
    <source>
        <dbReference type="ARBA" id="ARBA00006425"/>
    </source>
</evidence>
<dbReference type="GO" id="GO:0045277">
    <property type="term" value="C:respiratory chain complex IV"/>
    <property type="evidence" value="ECO:0007669"/>
    <property type="project" value="InterPro"/>
</dbReference>
<evidence type="ECO:0000313" key="7">
    <source>
        <dbReference type="Proteomes" id="UP000249723"/>
    </source>
</evidence>
<evidence type="ECO:0000256" key="3">
    <source>
        <dbReference type="ARBA" id="ARBA00023128"/>
    </source>
</evidence>